<dbReference type="Gene3D" id="3.40.1440.10">
    <property type="entry name" value="GIY-YIG endonuclease"/>
    <property type="match status" value="1"/>
</dbReference>
<name>A0A0G0HJK0_9BACT</name>
<dbReference type="InterPro" id="IPR001943">
    <property type="entry name" value="UVR_dom"/>
</dbReference>
<dbReference type="PANTHER" id="PTHR30562:SF1">
    <property type="entry name" value="UVRABC SYSTEM PROTEIN C"/>
    <property type="match status" value="1"/>
</dbReference>
<feature type="domain" description="GIY-YIG" evidence="7">
    <location>
        <begin position="24"/>
        <end position="101"/>
    </location>
</feature>
<dbReference type="FunFam" id="3.40.1440.10:FF:000001">
    <property type="entry name" value="UvrABC system protein C"/>
    <property type="match status" value="1"/>
</dbReference>
<dbReference type="PANTHER" id="PTHR30562">
    <property type="entry name" value="UVRC/OXIDOREDUCTASE"/>
    <property type="match status" value="1"/>
</dbReference>
<dbReference type="Proteomes" id="UP000034603">
    <property type="component" value="Unassembled WGS sequence"/>
</dbReference>
<dbReference type="CDD" id="cd10434">
    <property type="entry name" value="GIY-YIG_UvrC_Cho"/>
    <property type="match status" value="1"/>
</dbReference>
<evidence type="ECO:0000256" key="3">
    <source>
        <dbReference type="ARBA" id="ARBA00022769"/>
    </source>
</evidence>
<dbReference type="EMBL" id="LBTR01000050">
    <property type="protein sequence ID" value="KKQ43348.1"/>
    <property type="molecule type" value="Genomic_DNA"/>
</dbReference>
<dbReference type="InterPro" id="IPR036876">
    <property type="entry name" value="UVR_dom_sf"/>
</dbReference>
<reference evidence="9 10" key="1">
    <citation type="journal article" date="2015" name="Nature">
        <title>rRNA introns, odd ribosomes, and small enigmatic genomes across a large radiation of phyla.</title>
        <authorList>
            <person name="Brown C.T."/>
            <person name="Hug L.A."/>
            <person name="Thomas B.C."/>
            <person name="Sharon I."/>
            <person name="Castelle C.J."/>
            <person name="Singh A."/>
            <person name="Wilkins M.J."/>
            <person name="Williams K.H."/>
            <person name="Banfield J.F."/>
        </authorList>
    </citation>
    <scope>NUCLEOTIDE SEQUENCE [LARGE SCALE GENOMIC DNA]</scope>
</reference>
<organism evidence="9 10">
    <name type="scientific">Candidatus Woesebacteria bacterium GW2011_GWA1_37_8</name>
    <dbReference type="NCBI Taxonomy" id="1618546"/>
    <lineage>
        <taxon>Bacteria</taxon>
        <taxon>Candidatus Woeseibacteriota</taxon>
    </lineage>
</organism>
<dbReference type="InterPro" id="IPR001162">
    <property type="entry name" value="UvrC_RNase_H_dom"/>
</dbReference>
<dbReference type="Gene3D" id="3.30.420.340">
    <property type="entry name" value="UvrC, RNAse H endonuclease domain"/>
    <property type="match status" value="1"/>
</dbReference>
<proteinExistence type="predicted"/>
<evidence type="ECO:0000256" key="4">
    <source>
        <dbReference type="ARBA" id="ARBA00022881"/>
    </source>
</evidence>
<evidence type="ECO:0000313" key="9">
    <source>
        <dbReference type="EMBL" id="KKQ43348.1"/>
    </source>
</evidence>
<gene>
    <name evidence="9" type="ORF">US62_C0050G0003</name>
</gene>
<keyword evidence="1" id="KW-0963">Cytoplasm</keyword>
<accession>A0A0G0HJK0</accession>
<dbReference type="PROSITE" id="PS50164">
    <property type="entry name" value="GIY_YIG"/>
    <property type="match status" value="1"/>
</dbReference>
<evidence type="ECO:0000256" key="1">
    <source>
        <dbReference type="ARBA" id="ARBA00022490"/>
    </source>
</evidence>
<sequence>MSEVIKNILKKKSFNLENVSLCPEHPGIYIFYGSHSLVLYVGKSRSLKNRLKSYLGTNLGTKTTELVRNTKTFGIIVVNSEIESLLLESFLVKKYMPKYNIQLKDDKTPLYIVIVKDKYPWVKTARKSDLGNIKGITYGPFLSGKNVHIVLKTFRRIFPYAVHKQDVRPCFYSHIGLCNPCPSNIAKCTDEKQKHTLELQYKKNIDYLKKALNGKVNNLLLEFEKEMKQTSQREDFENASFYKEKIDAINYIIHSHEAPSGYFENPNLIEDIIDNEINRLQKLVNIYYKIDNLKRIECYDIAHISGNFPTASMVTFINGVADKSFYRHFRIRQTKGNSDTDSLLEVAKRRVRYLTKWGRPDLIIVDGGKGQVSKFNSVFKSHNIPVVGIAKREETLVFMTSSPSVRIQRTLPPKEDDISGSIHPRATTRGFLETDIKNQSEYVLVKLKRGPALNFVQKIRNEAHRFARRYHHILIKRNLVGIIK</sequence>
<dbReference type="SUPFAM" id="SSF46600">
    <property type="entry name" value="C-terminal UvrC-binding domain of UvrB"/>
    <property type="match status" value="1"/>
</dbReference>
<dbReference type="InterPro" id="IPR038476">
    <property type="entry name" value="UvrC_RNase_H_dom_sf"/>
</dbReference>
<dbReference type="SUPFAM" id="SSF82771">
    <property type="entry name" value="GIY-YIG endonuclease"/>
    <property type="match status" value="1"/>
</dbReference>
<keyword evidence="5" id="KW-0234">DNA repair</keyword>
<feature type="domain" description="UvrC family homology region profile" evidence="8">
    <location>
        <begin position="274"/>
        <end position="379"/>
    </location>
</feature>
<dbReference type="PROSITE" id="PS50151">
    <property type="entry name" value="UVR"/>
    <property type="match status" value="1"/>
</dbReference>
<dbReference type="Pfam" id="PF01541">
    <property type="entry name" value="GIY-YIG"/>
    <property type="match status" value="1"/>
</dbReference>
<evidence type="ECO:0000313" key="10">
    <source>
        <dbReference type="Proteomes" id="UP000034603"/>
    </source>
</evidence>
<evidence type="ECO:0000259" key="8">
    <source>
        <dbReference type="PROSITE" id="PS50165"/>
    </source>
</evidence>
<dbReference type="InterPro" id="IPR047296">
    <property type="entry name" value="GIY-YIG_UvrC_Cho"/>
</dbReference>
<keyword evidence="3" id="KW-0228">DNA excision</keyword>
<dbReference type="AlphaFoldDB" id="A0A0G0HJK0"/>
<dbReference type="GO" id="GO:0009381">
    <property type="term" value="F:excinuclease ABC activity"/>
    <property type="evidence" value="ECO:0007669"/>
    <property type="project" value="InterPro"/>
</dbReference>
<dbReference type="SMART" id="SM00465">
    <property type="entry name" value="GIYc"/>
    <property type="match status" value="1"/>
</dbReference>
<keyword evidence="4" id="KW-0267">Excision nuclease</keyword>
<dbReference type="InterPro" id="IPR035901">
    <property type="entry name" value="GIY-YIG_endonuc_sf"/>
</dbReference>
<feature type="domain" description="UVR" evidence="6">
    <location>
        <begin position="217"/>
        <end position="252"/>
    </location>
</feature>
<dbReference type="Pfam" id="PF08459">
    <property type="entry name" value="UvrC_RNaseH_dom"/>
    <property type="match status" value="1"/>
</dbReference>
<protein>
    <submittedName>
        <fullName evidence="9">Excinuclease ABC, C subunit domain protein</fullName>
    </submittedName>
</protein>
<dbReference type="GO" id="GO:0006289">
    <property type="term" value="P:nucleotide-excision repair"/>
    <property type="evidence" value="ECO:0007669"/>
    <property type="project" value="InterPro"/>
</dbReference>
<evidence type="ECO:0000256" key="5">
    <source>
        <dbReference type="ARBA" id="ARBA00023204"/>
    </source>
</evidence>
<dbReference type="PATRIC" id="fig|1618546.3.peg.966"/>
<evidence type="ECO:0000259" key="7">
    <source>
        <dbReference type="PROSITE" id="PS50164"/>
    </source>
</evidence>
<dbReference type="PROSITE" id="PS50165">
    <property type="entry name" value="UVRC"/>
    <property type="match status" value="1"/>
</dbReference>
<comment type="caution">
    <text evidence="9">The sequence shown here is derived from an EMBL/GenBank/DDBJ whole genome shotgun (WGS) entry which is preliminary data.</text>
</comment>
<keyword evidence="2" id="KW-0227">DNA damage</keyword>
<evidence type="ECO:0000259" key="6">
    <source>
        <dbReference type="PROSITE" id="PS50151"/>
    </source>
</evidence>
<dbReference type="InterPro" id="IPR000305">
    <property type="entry name" value="GIY-YIG_endonuc"/>
</dbReference>
<evidence type="ECO:0000256" key="2">
    <source>
        <dbReference type="ARBA" id="ARBA00022763"/>
    </source>
</evidence>
<dbReference type="InterPro" id="IPR050066">
    <property type="entry name" value="UvrABC_protein_C"/>
</dbReference>
<dbReference type="GO" id="GO:0009380">
    <property type="term" value="C:excinuclease repair complex"/>
    <property type="evidence" value="ECO:0007669"/>
    <property type="project" value="TreeGrafter"/>
</dbReference>